<gene>
    <name evidence="1" type="ORF">A2Z33_01850</name>
</gene>
<dbReference type="STRING" id="1798374.A2Z33_01850"/>
<evidence type="ECO:0000313" key="1">
    <source>
        <dbReference type="EMBL" id="OGG02521.1"/>
    </source>
</evidence>
<dbReference type="Proteomes" id="UP000178448">
    <property type="component" value="Unassembled WGS sequence"/>
</dbReference>
<dbReference type="AlphaFoldDB" id="A0A1F5YQQ0"/>
<organism evidence="1 2">
    <name type="scientific">Candidatus Gottesmanbacteria bacterium RBG_16_52_11</name>
    <dbReference type="NCBI Taxonomy" id="1798374"/>
    <lineage>
        <taxon>Bacteria</taxon>
        <taxon>Candidatus Gottesmaniibacteriota</taxon>
    </lineage>
</organism>
<sequence>MKGIENSEGTYGYEDAASPDTPDVAVEALVALYNIWLLEVTKDQFSYESDSVFDRMDDLRIIPVPLTGDKRTAHCAVITDARYAPLIVFPDSGDPGRIDVALVDTEGGKMLQRSVNLSYLPDTHDSVFRSGKNSVAKGARSVSFNRPNVWGSAIEATGTLLIPFPFAFRTPKYFDLRVQYVGALRVTDIPPADQLRRLMQSDPA</sequence>
<protein>
    <submittedName>
        <fullName evidence="1">Uncharacterized protein</fullName>
    </submittedName>
</protein>
<comment type="caution">
    <text evidence="1">The sequence shown here is derived from an EMBL/GenBank/DDBJ whole genome shotgun (WGS) entry which is preliminary data.</text>
</comment>
<reference evidence="1 2" key="1">
    <citation type="journal article" date="2016" name="Nat. Commun.">
        <title>Thousands of microbial genomes shed light on interconnected biogeochemical processes in an aquifer system.</title>
        <authorList>
            <person name="Anantharaman K."/>
            <person name="Brown C.T."/>
            <person name="Hug L.A."/>
            <person name="Sharon I."/>
            <person name="Castelle C.J."/>
            <person name="Probst A.J."/>
            <person name="Thomas B.C."/>
            <person name="Singh A."/>
            <person name="Wilkins M.J."/>
            <person name="Karaoz U."/>
            <person name="Brodie E.L."/>
            <person name="Williams K.H."/>
            <person name="Hubbard S.S."/>
            <person name="Banfield J.F."/>
        </authorList>
    </citation>
    <scope>NUCLEOTIDE SEQUENCE [LARGE SCALE GENOMIC DNA]</scope>
</reference>
<accession>A0A1F5YQQ0</accession>
<evidence type="ECO:0000313" key="2">
    <source>
        <dbReference type="Proteomes" id="UP000178448"/>
    </source>
</evidence>
<proteinExistence type="predicted"/>
<name>A0A1F5YQQ0_9BACT</name>
<dbReference type="EMBL" id="MFJD01000007">
    <property type="protein sequence ID" value="OGG02521.1"/>
    <property type="molecule type" value="Genomic_DNA"/>
</dbReference>